<gene>
    <name evidence="1" type="ORF">HNP25_000782</name>
</gene>
<organism evidence="1 2">
    <name type="scientific">Arcicella rosea</name>
    <dbReference type="NCBI Taxonomy" id="502909"/>
    <lineage>
        <taxon>Bacteria</taxon>
        <taxon>Pseudomonadati</taxon>
        <taxon>Bacteroidota</taxon>
        <taxon>Cytophagia</taxon>
        <taxon>Cytophagales</taxon>
        <taxon>Flectobacillaceae</taxon>
        <taxon>Arcicella</taxon>
    </lineage>
</organism>
<accession>A0A841EFQ8</accession>
<evidence type="ECO:0000313" key="2">
    <source>
        <dbReference type="Proteomes" id="UP000524404"/>
    </source>
</evidence>
<dbReference type="EMBL" id="JACHKT010000004">
    <property type="protein sequence ID" value="MBB6002132.1"/>
    <property type="molecule type" value="Genomic_DNA"/>
</dbReference>
<reference evidence="1 2" key="1">
    <citation type="submission" date="2020-08" db="EMBL/GenBank/DDBJ databases">
        <title>Functional genomics of gut bacteria from endangered species of beetles.</title>
        <authorList>
            <person name="Carlos-Shanley C."/>
        </authorList>
    </citation>
    <scope>NUCLEOTIDE SEQUENCE [LARGE SCALE GENOMIC DNA]</scope>
    <source>
        <strain evidence="1 2">S00070</strain>
    </source>
</reference>
<protein>
    <submittedName>
        <fullName evidence="1">Uncharacterized protein</fullName>
    </submittedName>
</protein>
<proteinExistence type="predicted"/>
<name>A0A841EFQ8_9BACT</name>
<dbReference type="Proteomes" id="UP000524404">
    <property type="component" value="Unassembled WGS sequence"/>
</dbReference>
<evidence type="ECO:0000313" key="1">
    <source>
        <dbReference type="EMBL" id="MBB6002132.1"/>
    </source>
</evidence>
<dbReference type="RefSeq" id="WP_184130570.1">
    <property type="nucleotide sequence ID" value="NZ_JACHKT010000004.1"/>
</dbReference>
<comment type="caution">
    <text evidence="1">The sequence shown here is derived from an EMBL/GenBank/DDBJ whole genome shotgun (WGS) entry which is preliminary data.</text>
</comment>
<keyword evidence="2" id="KW-1185">Reference proteome</keyword>
<dbReference type="AlphaFoldDB" id="A0A841EFQ8"/>
<sequence length="234" mass="25057">MASTTEATFGAKLANASTISTQLKSFVGYLAPTADTTIEQYDLLLESIRTTNADVISKKANYSAAVETRLNHFSKEATSVDKLISPILATVRAKLGKNAKEVSDITAIAVKIRGDKVSKGKAGENGNSISQAELSYGSKTQNFTDIVSILSSLGANYNPSNEVIKIPTLQAKITAINQANNVVASTYGLLKVSADLRNTQFEQLSEATQRIKESVKSQYGVSSVEYKLIKGLKV</sequence>